<protein>
    <submittedName>
        <fullName evidence="2">Peptide synthase condensation domain-containing protein</fullName>
    </submittedName>
</protein>
<dbReference type="GO" id="GO:0005737">
    <property type="term" value="C:cytoplasm"/>
    <property type="evidence" value="ECO:0007669"/>
    <property type="project" value="TreeGrafter"/>
</dbReference>
<proteinExistence type="predicted"/>
<gene>
    <name evidence="2" type="ORF">J0695_01535</name>
</gene>
<feature type="domain" description="Condensation" evidence="1">
    <location>
        <begin position="116"/>
        <end position="513"/>
    </location>
</feature>
<organism evidence="2 3">
    <name type="scientific">Streptomyces beijiangensis</name>
    <dbReference type="NCBI Taxonomy" id="163361"/>
    <lineage>
        <taxon>Bacteria</taxon>
        <taxon>Bacillati</taxon>
        <taxon>Actinomycetota</taxon>
        <taxon>Actinomycetes</taxon>
        <taxon>Kitasatosporales</taxon>
        <taxon>Streptomycetaceae</taxon>
        <taxon>Streptomyces</taxon>
    </lineage>
</organism>
<dbReference type="PANTHER" id="PTHR45527:SF1">
    <property type="entry name" value="FATTY ACID SYNTHASE"/>
    <property type="match status" value="1"/>
</dbReference>
<dbReference type="SUPFAM" id="SSF52777">
    <property type="entry name" value="CoA-dependent acyltransferases"/>
    <property type="match status" value="2"/>
</dbReference>
<evidence type="ECO:0000313" key="2">
    <source>
        <dbReference type="EMBL" id="MBO0510496.1"/>
    </source>
</evidence>
<dbReference type="GO" id="GO:0003824">
    <property type="term" value="F:catalytic activity"/>
    <property type="evidence" value="ECO:0007669"/>
    <property type="project" value="InterPro"/>
</dbReference>
<dbReference type="InterPro" id="IPR023213">
    <property type="entry name" value="CAT-like_dom_sf"/>
</dbReference>
<evidence type="ECO:0000313" key="3">
    <source>
        <dbReference type="Proteomes" id="UP000664167"/>
    </source>
</evidence>
<dbReference type="EMBL" id="JAFLRJ010000012">
    <property type="protein sequence ID" value="MBO0510496.1"/>
    <property type="molecule type" value="Genomic_DNA"/>
</dbReference>
<dbReference type="GO" id="GO:0044550">
    <property type="term" value="P:secondary metabolite biosynthetic process"/>
    <property type="evidence" value="ECO:0007669"/>
    <property type="project" value="TreeGrafter"/>
</dbReference>
<dbReference type="InterPro" id="IPR001242">
    <property type="entry name" value="Condensation_dom"/>
</dbReference>
<comment type="caution">
    <text evidence="2">The sequence shown here is derived from an EMBL/GenBank/DDBJ whole genome shotgun (WGS) entry which is preliminary data.</text>
</comment>
<dbReference type="GO" id="GO:0031177">
    <property type="term" value="F:phosphopantetheine binding"/>
    <property type="evidence" value="ECO:0007669"/>
    <property type="project" value="TreeGrafter"/>
</dbReference>
<keyword evidence="3" id="KW-1185">Reference proteome</keyword>
<name>A0A939JC02_9ACTN</name>
<dbReference type="Gene3D" id="3.30.559.10">
    <property type="entry name" value="Chloramphenicol acetyltransferase-like domain"/>
    <property type="match status" value="1"/>
</dbReference>
<accession>A0A939JC02</accession>
<dbReference type="RefSeq" id="WP_206959351.1">
    <property type="nucleotide sequence ID" value="NZ_BAAAJJ010000017.1"/>
</dbReference>
<dbReference type="PANTHER" id="PTHR45527">
    <property type="entry name" value="NONRIBOSOMAL PEPTIDE SYNTHETASE"/>
    <property type="match status" value="1"/>
</dbReference>
<dbReference type="GO" id="GO:0008610">
    <property type="term" value="P:lipid biosynthetic process"/>
    <property type="evidence" value="ECO:0007669"/>
    <property type="project" value="UniProtKB-ARBA"/>
</dbReference>
<dbReference type="Pfam" id="PF00668">
    <property type="entry name" value="Condensation"/>
    <property type="match status" value="1"/>
</dbReference>
<dbReference type="GO" id="GO:0043041">
    <property type="term" value="P:amino acid activation for nonribosomal peptide biosynthetic process"/>
    <property type="evidence" value="ECO:0007669"/>
    <property type="project" value="TreeGrafter"/>
</dbReference>
<evidence type="ECO:0000259" key="1">
    <source>
        <dbReference type="Pfam" id="PF00668"/>
    </source>
</evidence>
<dbReference type="Proteomes" id="UP000664167">
    <property type="component" value="Unassembled WGS sequence"/>
</dbReference>
<dbReference type="AlphaFoldDB" id="A0A939JC02"/>
<dbReference type="Gene3D" id="3.30.559.30">
    <property type="entry name" value="Nonribosomal peptide synthetase, condensation domain"/>
    <property type="match status" value="1"/>
</dbReference>
<sequence>MATSPFARLPQDQPITAVVEFGDRALPVLELYGPVDAARVEAAFGSIAARYPGEPAWTAGLESRRPGRHTLRFTGGTGGAEGTGGSVGEQDEFPLGALADLLTRGGRGSFGTRRLAATPLQRELLADADAHPAPGRQVEQAAWDWRGPLDVERFTAAWHSVFARESVLRTAFDDRAEPGLLVYDEARPQVVRLPHGSAEWHSLIEADRRTGIDPRRPAPLRVTLLGGGPAGSVRPPAARVLLTYHHALLDSWSVRLLVREFYRAYLAGGELPGGERRPDMTDYAAWLATRSTAAAEDYFTSTGAGGPAPVPPLFTATATRTAGRAEGRSRLRLTRQETARLARWAAQWGGSESIALEAVWTLLLYRAGRAEGPSPVRFATTATGRSIPFEGVERTPGALAGPLPRSVLVDPGATVPQLVSALRDHSLDQAAHEWVSAGQIHRWTGPPPPPADTLLTFEAPPRVLTELEAELAASGVEVEPPQTLGAHTAFPVTLIAHHDGGGRLVLTASYDQVRLPEITWLLAHAAVLLRELPQVADQHTTVGEALALLSGLVSGGAVRLPPADPADTTDPADSAGTAAAPAVLRRAAHADAGTVGLLEAPGVSRDFYDRLARAYEGPEELLLFGPVPAGGPQARAAARAVYDVLGPRATPGGGPAVAAFSGDGAAVCAVARLAVADGHRPLAVVLDGTGTDPGALARVLASAVGRRRRH</sequence>
<reference evidence="2" key="1">
    <citation type="submission" date="2021-03" db="EMBL/GenBank/DDBJ databases">
        <title>Streptomyces poriferae sp. nov., a novel marine sponge-derived Actinobacteria species with anti-MRSA activity.</title>
        <authorList>
            <person name="Sandoval-Powers M."/>
            <person name="Kralova S."/>
            <person name="Nguyen G.-S."/>
            <person name="Fawwal D."/>
            <person name="Degnes K."/>
            <person name="Klinkenberg G."/>
            <person name="Sletta H."/>
            <person name="Wentzel A."/>
            <person name="Liles M.R."/>
        </authorList>
    </citation>
    <scope>NUCLEOTIDE SEQUENCE</scope>
    <source>
        <strain evidence="2">DSM 41794</strain>
    </source>
</reference>